<keyword evidence="3" id="KW-1185">Reference proteome</keyword>
<evidence type="ECO:0000313" key="3">
    <source>
        <dbReference type="Proteomes" id="UP001189429"/>
    </source>
</evidence>
<protein>
    <submittedName>
        <fullName evidence="2">Uncharacterized protein</fullName>
    </submittedName>
</protein>
<feature type="region of interest" description="Disordered" evidence="1">
    <location>
        <begin position="155"/>
        <end position="180"/>
    </location>
</feature>
<dbReference type="Proteomes" id="UP001189429">
    <property type="component" value="Unassembled WGS sequence"/>
</dbReference>
<proteinExistence type="predicted"/>
<sequence>MEEATAGADGERAPPLWKARSCATDGPGPAGGRGPASPQRVRAKSPVWRVFPEGCPWLDEEGVEDLRSPDLTPRYHHQVDNARMTCRNVTCCPSVDGSNLVVGDSAMQVNSHCDYPGHCVQLRNTFIHVECTAAEDEDCAICGIRQRARSADTLEFRATTAPGQSPALRPRLHPGAASSAGTCAVGDLPLAATKRSASRTSAGGPPSDSAGSEGIDSGSGSTRGRHSLGCQ</sequence>
<feature type="compositionally biased region" description="Low complexity" evidence="1">
    <location>
        <begin position="194"/>
        <end position="214"/>
    </location>
</feature>
<evidence type="ECO:0000256" key="1">
    <source>
        <dbReference type="SAM" id="MobiDB-lite"/>
    </source>
</evidence>
<name>A0ABN9SHA8_9DINO</name>
<accession>A0ABN9SHA8</accession>
<gene>
    <name evidence="2" type="ORF">PCOR1329_LOCUS29500</name>
</gene>
<evidence type="ECO:0000313" key="2">
    <source>
        <dbReference type="EMBL" id="CAK0831059.1"/>
    </source>
</evidence>
<comment type="caution">
    <text evidence="2">The sequence shown here is derived from an EMBL/GenBank/DDBJ whole genome shotgun (WGS) entry which is preliminary data.</text>
</comment>
<feature type="region of interest" description="Disordered" evidence="1">
    <location>
        <begin position="194"/>
        <end position="231"/>
    </location>
</feature>
<feature type="region of interest" description="Disordered" evidence="1">
    <location>
        <begin position="1"/>
        <end position="42"/>
    </location>
</feature>
<organism evidence="2 3">
    <name type="scientific">Prorocentrum cordatum</name>
    <dbReference type="NCBI Taxonomy" id="2364126"/>
    <lineage>
        <taxon>Eukaryota</taxon>
        <taxon>Sar</taxon>
        <taxon>Alveolata</taxon>
        <taxon>Dinophyceae</taxon>
        <taxon>Prorocentrales</taxon>
        <taxon>Prorocentraceae</taxon>
        <taxon>Prorocentrum</taxon>
    </lineage>
</organism>
<reference evidence="2" key="1">
    <citation type="submission" date="2023-10" db="EMBL/GenBank/DDBJ databases">
        <authorList>
            <person name="Chen Y."/>
            <person name="Shah S."/>
            <person name="Dougan E. K."/>
            <person name="Thang M."/>
            <person name="Chan C."/>
        </authorList>
    </citation>
    <scope>NUCLEOTIDE SEQUENCE [LARGE SCALE GENOMIC DNA]</scope>
</reference>
<dbReference type="EMBL" id="CAUYUJ010011113">
    <property type="protein sequence ID" value="CAK0831059.1"/>
    <property type="molecule type" value="Genomic_DNA"/>
</dbReference>